<name>A0A1D8B1M2_9ACTO</name>
<evidence type="ECO:0000256" key="1">
    <source>
        <dbReference type="SAM" id="MobiDB-lite"/>
    </source>
</evidence>
<dbReference type="EMBL" id="CP017298">
    <property type="protein sequence ID" value="AOS47041.1"/>
    <property type="molecule type" value="Genomic_DNA"/>
</dbReference>
<dbReference type="OrthoDB" id="3256296at2"/>
<feature type="compositionally biased region" description="Basic and acidic residues" evidence="1">
    <location>
        <begin position="199"/>
        <end position="216"/>
    </location>
</feature>
<evidence type="ECO:0000313" key="2">
    <source>
        <dbReference type="EMBL" id="AOS47041.1"/>
    </source>
</evidence>
<dbReference type="KEGG" id="phon:BH719_03515"/>
<dbReference type="Proteomes" id="UP000095214">
    <property type="component" value="Chromosome"/>
</dbReference>
<protein>
    <submittedName>
        <fullName evidence="2">Uncharacterized protein</fullName>
    </submittedName>
</protein>
<reference evidence="2 3" key="1">
    <citation type="submission" date="2016-09" db="EMBL/GenBank/DDBJ databases">
        <title>Complete genome sequence of Actinomyces hongkongensis HKU8.</title>
        <authorList>
            <person name="Gao Y.-X."/>
            <person name="Zhou Y.-Y."/>
            <person name="Xie Y."/>
            <person name="Wang M."/>
            <person name="Wang S.-J."/>
            <person name="Shen S.-G."/>
        </authorList>
    </citation>
    <scope>NUCLEOTIDE SEQUENCE [LARGE SCALE GENOMIC DNA]</scope>
    <source>
        <strain evidence="2 3">HKU8</strain>
    </source>
</reference>
<evidence type="ECO:0000313" key="3">
    <source>
        <dbReference type="Proteomes" id="UP000095214"/>
    </source>
</evidence>
<sequence length="235" mass="25072">MGFSYSLDRFEGGRVVSGDRSGLDLFLRRRRLRLGFFFKGDDDCLLTDEAGELLIYEDGVPRDLVLHGVDESSGRTFGGYVGHSHLTPDECDLVFDLCASTGLLVLNHQGNPTFIIPAGNHALAQLPTDVLAEAESNGGREIAFVDNGAQLLAAMADGMERFIAYRDQVLSGRGPSFGPASTATAAPGAPGTDAGADGPRPERKPHCPPESARRDSQPPASHGKSADKLIKRPKL</sequence>
<dbReference type="RefSeq" id="WP_009743372.1">
    <property type="nucleotide sequence ID" value="NZ_CP017298.1"/>
</dbReference>
<dbReference type="AlphaFoldDB" id="A0A1D8B1M2"/>
<feature type="compositionally biased region" description="Basic and acidic residues" evidence="1">
    <location>
        <begin position="224"/>
        <end position="235"/>
    </location>
</feature>
<feature type="compositionally biased region" description="Low complexity" evidence="1">
    <location>
        <begin position="176"/>
        <end position="198"/>
    </location>
</feature>
<proteinExistence type="predicted"/>
<accession>A0A1D8B1M2</accession>
<keyword evidence="3" id="KW-1185">Reference proteome</keyword>
<dbReference type="STRING" id="178339.BH719_03515"/>
<feature type="region of interest" description="Disordered" evidence="1">
    <location>
        <begin position="175"/>
        <end position="235"/>
    </location>
</feature>
<gene>
    <name evidence="2" type="ORF">BH719_03515</name>
</gene>
<organism evidence="2 3">
    <name type="scientific">Pauljensenia hongkongensis</name>
    <dbReference type="NCBI Taxonomy" id="178339"/>
    <lineage>
        <taxon>Bacteria</taxon>
        <taxon>Bacillati</taxon>
        <taxon>Actinomycetota</taxon>
        <taxon>Actinomycetes</taxon>
        <taxon>Actinomycetales</taxon>
        <taxon>Actinomycetaceae</taxon>
        <taxon>Pauljensenia</taxon>
    </lineage>
</organism>